<dbReference type="GO" id="GO:0005737">
    <property type="term" value="C:cytoplasm"/>
    <property type="evidence" value="ECO:0007669"/>
    <property type="project" value="TreeGrafter"/>
</dbReference>
<dbReference type="Gene3D" id="3.40.910.10">
    <property type="entry name" value="Deoxyhypusine synthase"/>
    <property type="match status" value="1"/>
</dbReference>
<proteinExistence type="inferred from homology"/>
<dbReference type="PANTHER" id="PTHR11703">
    <property type="entry name" value="DEOXYHYPUSINE SYNTHASE"/>
    <property type="match status" value="1"/>
</dbReference>
<evidence type="ECO:0000256" key="4">
    <source>
        <dbReference type="SAM" id="MobiDB-lite"/>
    </source>
</evidence>
<keyword evidence="3" id="KW-0520">NAD</keyword>
<protein>
    <recommendedName>
        <fullName evidence="7">Deoxyhypusine synthase</fullName>
    </recommendedName>
</protein>
<dbReference type="Proteomes" id="UP001177140">
    <property type="component" value="Unassembled WGS sequence"/>
</dbReference>
<organism evidence="5 6">
    <name type="scientific">Papaver nudicaule</name>
    <name type="common">Iceland poppy</name>
    <dbReference type="NCBI Taxonomy" id="74823"/>
    <lineage>
        <taxon>Eukaryota</taxon>
        <taxon>Viridiplantae</taxon>
        <taxon>Streptophyta</taxon>
        <taxon>Embryophyta</taxon>
        <taxon>Tracheophyta</taxon>
        <taxon>Spermatophyta</taxon>
        <taxon>Magnoliopsida</taxon>
        <taxon>Ranunculales</taxon>
        <taxon>Papaveraceae</taxon>
        <taxon>Papaveroideae</taxon>
        <taxon>Papaver</taxon>
    </lineage>
</organism>
<feature type="non-terminal residue" evidence="5">
    <location>
        <position position="56"/>
    </location>
</feature>
<dbReference type="PANTHER" id="PTHR11703:SF0">
    <property type="entry name" value="DEOXYHYPUSINE SYNTHASE"/>
    <property type="match status" value="1"/>
</dbReference>
<evidence type="ECO:0000256" key="3">
    <source>
        <dbReference type="ARBA" id="ARBA00023027"/>
    </source>
</evidence>
<feature type="region of interest" description="Disordered" evidence="4">
    <location>
        <begin position="1"/>
        <end position="21"/>
    </location>
</feature>
<comment type="cofactor">
    <cofactor evidence="1">
        <name>NAD(+)</name>
        <dbReference type="ChEBI" id="CHEBI:57540"/>
    </cofactor>
</comment>
<dbReference type="Pfam" id="PF01916">
    <property type="entry name" value="DS"/>
    <property type="match status" value="1"/>
</dbReference>
<evidence type="ECO:0000313" key="6">
    <source>
        <dbReference type="Proteomes" id="UP001177140"/>
    </source>
</evidence>
<dbReference type="InterPro" id="IPR002773">
    <property type="entry name" value="Deoxyhypusine_synthase"/>
</dbReference>
<keyword evidence="6" id="KW-1185">Reference proteome</keyword>
<gene>
    <name evidence="5" type="ORF">MKW94_003226</name>
</gene>
<dbReference type="InterPro" id="IPR036982">
    <property type="entry name" value="Deoxyhypusine_synthase_sf"/>
</dbReference>
<dbReference type="InterPro" id="IPR029035">
    <property type="entry name" value="DHS-like_NAD/FAD-binding_dom"/>
</dbReference>
<dbReference type="SUPFAM" id="SSF52467">
    <property type="entry name" value="DHS-like NAD/FAD-binding domain"/>
    <property type="match status" value="1"/>
</dbReference>
<evidence type="ECO:0000256" key="1">
    <source>
        <dbReference type="ARBA" id="ARBA00001911"/>
    </source>
</evidence>
<dbReference type="EMBL" id="JAJJMA010167101">
    <property type="protein sequence ID" value="MCL7036362.1"/>
    <property type="molecule type" value="Genomic_DNA"/>
</dbReference>
<evidence type="ECO:0000256" key="2">
    <source>
        <dbReference type="ARBA" id="ARBA00009892"/>
    </source>
</evidence>
<sequence length="56" mass="6517">LDWRLSDEPVEKDCSEEGKESSFREGVRCKVFLGFTSNLISSGIRETIRYLVEHHM</sequence>
<name>A0AA41V8J0_PAPNU</name>
<comment type="caution">
    <text evidence="5">The sequence shown here is derived from an EMBL/GenBank/DDBJ whole genome shotgun (WGS) entry which is preliminary data.</text>
</comment>
<feature type="non-terminal residue" evidence="5">
    <location>
        <position position="1"/>
    </location>
</feature>
<evidence type="ECO:0000313" key="5">
    <source>
        <dbReference type="EMBL" id="MCL7036362.1"/>
    </source>
</evidence>
<reference evidence="5" key="1">
    <citation type="submission" date="2022-03" db="EMBL/GenBank/DDBJ databases">
        <title>A functionally conserved STORR gene fusion in Papaver species that diverged 16.8 million years ago.</title>
        <authorList>
            <person name="Catania T."/>
        </authorList>
    </citation>
    <scope>NUCLEOTIDE SEQUENCE</scope>
    <source>
        <strain evidence="5">S-191538</strain>
    </source>
</reference>
<dbReference type="AlphaFoldDB" id="A0AA41V8J0"/>
<dbReference type="GO" id="GO:0034038">
    <property type="term" value="F:deoxyhypusine synthase activity"/>
    <property type="evidence" value="ECO:0007669"/>
    <property type="project" value="TreeGrafter"/>
</dbReference>
<evidence type="ECO:0008006" key="7">
    <source>
        <dbReference type="Google" id="ProtNLM"/>
    </source>
</evidence>
<accession>A0AA41V8J0</accession>
<comment type="similarity">
    <text evidence="2">Belongs to the deoxyhypusine synthase family.</text>
</comment>